<dbReference type="InterPro" id="IPR020516">
    <property type="entry name" value="Uncharacterised_YxcD"/>
</dbReference>
<gene>
    <name evidence="1" type="ORF">NK662_19760</name>
</gene>
<name>A0AA41X8J3_9BACI</name>
<dbReference type="EMBL" id="JANCLT010000014">
    <property type="protein sequence ID" value="MCP8970757.1"/>
    <property type="molecule type" value="Genomic_DNA"/>
</dbReference>
<proteinExistence type="predicted"/>
<organism evidence="1 2">
    <name type="scientific">Ectobacillus ponti</name>
    <dbReference type="NCBI Taxonomy" id="2961894"/>
    <lineage>
        <taxon>Bacteria</taxon>
        <taxon>Bacillati</taxon>
        <taxon>Bacillota</taxon>
        <taxon>Bacilli</taxon>
        <taxon>Bacillales</taxon>
        <taxon>Bacillaceae</taxon>
        <taxon>Ectobacillus</taxon>
    </lineage>
</organism>
<keyword evidence="2" id="KW-1185">Reference proteome</keyword>
<accession>A0AA41X8J3</accession>
<evidence type="ECO:0000313" key="2">
    <source>
        <dbReference type="Proteomes" id="UP001156102"/>
    </source>
</evidence>
<evidence type="ECO:0000313" key="1">
    <source>
        <dbReference type="EMBL" id="MCP8970757.1"/>
    </source>
</evidence>
<sequence>MESIKMTEQQIVNAICLYIAGKRQVSPYEVAVELMYDDEYGYSAEVFAGERRQILVQANMMEALRMWIDQEWGKDPFAARLQLHVDEEEGIVAFARFGG</sequence>
<reference evidence="1" key="1">
    <citation type="submission" date="2022-07" db="EMBL/GenBank/DDBJ databases">
        <authorList>
            <person name="Li W.-J."/>
            <person name="Deng Q.-Q."/>
        </authorList>
    </citation>
    <scope>NUCLEOTIDE SEQUENCE</scope>
    <source>
        <strain evidence="1">SYSU M60031</strain>
    </source>
</reference>
<dbReference type="Proteomes" id="UP001156102">
    <property type="component" value="Unassembled WGS sequence"/>
</dbReference>
<dbReference type="Pfam" id="PF10850">
    <property type="entry name" value="DUF2653"/>
    <property type="match status" value="1"/>
</dbReference>
<dbReference type="AlphaFoldDB" id="A0AA41X8J3"/>
<protein>
    <submittedName>
        <fullName evidence="1">YxcD family protein</fullName>
    </submittedName>
</protein>
<comment type="caution">
    <text evidence="1">The sequence shown here is derived from an EMBL/GenBank/DDBJ whole genome shotgun (WGS) entry which is preliminary data.</text>
</comment>
<dbReference type="RefSeq" id="WP_254760681.1">
    <property type="nucleotide sequence ID" value="NZ_JANCLT010000014.1"/>
</dbReference>